<feature type="transmembrane region" description="Helical" evidence="1">
    <location>
        <begin position="34"/>
        <end position="55"/>
    </location>
</feature>
<accession>A0ABS9UAF2</accession>
<reference evidence="2 3" key="1">
    <citation type="submission" date="2022-03" db="EMBL/GenBank/DDBJ databases">
        <authorList>
            <person name="Jo J.-H."/>
            <person name="Im W.-T."/>
        </authorList>
    </citation>
    <scope>NUCLEOTIDE SEQUENCE [LARGE SCALE GENOMIC DNA]</scope>
    <source>
        <strain evidence="2 3">MA9</strain>
    </source>
</reference>
<sequence length="113" mass="12671">MSLILLIVVFISICIVATLYLVKGNTVKASKLSYIFFSSTAVIWTCFLTGVYTLFPDKLASILWDSSWIGLFILGVITFIYEFKNSKSYAFSALIICLINGSFYMFAKIISSM</sequence>
<feature type="transmembrane region" description="Helical" evidence="1">
    <location>
        <begin position="61"/>
        <end position="81"/>
    </location>
</feature>
<comment type="caution">
    <text evidence="2">The sequence shown here is derived from an EMBL/GenBank/DDBJ whole genome shotgun (WGS) entry which is preliminary data.</text>
</comment>
<feature type="transmembrane region" description="Helical" evidence="1">
    <location>
        <begin position="88"/>
        <end position="107"/>
    </location>
</feature>
<gene>
    <name evidence="2" type="ORF">LZ480_05375</name>
</gene>
<proteinExistence type="predicted"/>
<evidence type="ECO:0000313" key="3">
    <source>
        <dbReference type="Proteomes" id="UP001316087"/>
    </source>
</evidence>
<dbReference type="EMBL" id="JAKZFC010000001">
    <property type="protein sequence ID" value="MCH7321317.1"/>
    <property type="molecule type" value="Genomic_DNA"/>
</dbReference>
<keyword evidence="3" id="KW-1185">Reference proteome</keyword>
<evidence type="ECO:0000313" key="2">
    <source>
        <dbReference type="EMBL" id="MCH7321317.1"/>
    </source>
</evidence>
<feature type="transmembrane region" description="Helical" evidence="1">
    <location>
        <begin position="6"/>
        <end position="22"/>
    </location>
</feature>
<keyword evidence="1" id="KW-1133">Transmembrane helix</keyword>
<name>A0ABS9UAF2_9BACL</name>
<keyword evidence="1" id="KW-0472">Membrane</keyword>
<keyword evidence="1" id="KW-0812">Transmembrane</keyword>
<protein>
    <submittedName>
        <fullName evidence="2">Uncharacterized protein</fullName>
    </submittedName>
</protein>
<evidence type="ECO:0000256" key="1">
    <source>
        <dbReference type="SAM" id="Phobius"/>
    </source>
</evidence>
<dbReference type="RefSeq" id="WP_241368347.1">
    <property type="nucleotide sequence ID" value="NZ_JAKZFC010000001.1"/>
</dbReference>
<organism evidence="2 3">
    <name type="scientific">Solibacillus palustris</name>
    <dbReference type="NCBI Taxonomy" id="2908203"/>
    <lineage>
        <taxon>Bacteria</taxon>
        <taxon>Bacillati</taxon>
        <taxon>Bacillota</taxon>
        <taxon>Bacilli</taxon>
        <taxon>Bacillales</taxon>
        <taxon>Caryophanaceae</taxon>
        <taxon>Solibacillus</taxon>
    </lineage>
</organism>
<dbReference type="Proteomes" id="UP001316087">
    <property type="component" value="Unassembled WGS sequence"/>
</dbReference>